<dbReference type="PANTHER" id="PTHR22731">
    <property type="entry name" value="RIBONUCLEASES P/MRP PROTEIN SUBUNIT POP1"/>
    <property type="match status" value="1"/>
</dbReference>
<evidence type="ECO:0000256" key="3">
    <source>
        <dbReference type="ARBA" id="ARBA00023242"/>
    </source>
</evidence>
<keyword evidence="9" id="KW-1185">Reference proteome</keyword>
<dbReference type="Pfam" id="PF22770">
    <property type="entry name" value="POP1_C"/>
    <property type="match status" value="1"/>
</dbReference>
<accession>A0AAD5MIV1</accession>
<organism evidence="8 9">
    <name type="scientific">Parelaphostrongylus tenuis</name>
    <name type="common">Meningeal worm</name>
    <dbReference type="NCBI Taxonomy" id="148309"/>
    <lineage>
        <taxon>Eukaryota</taxon>
        <taxon>Metazoa</taxon>
        <taxon>Ecdysozoa</taxon>
        <taxon>Nematoda</taxon>
        <taxon>Chromadorea</taxon>
        <taxon>Rhabditida</taxon>
        <taxon>Rhabditina</taxon>
        <taxon>Rhabditomorpha</taxon>
        <taxon>Strongyloidea</taxon>
        <taxon>Metastrongylidae</taxon>
        <taxon>Parelaphostrongylus</taxon>
    </lineage>
</organism>
<feature type="domain" description="Pop1 N-terminal" evidence="5">
    <location>
        <begin position="101"/>
        <end position="171"/>
    </location>
</feature>
<evidence type="ECO:0000313" key="8">
    <source>
        <dbReference type="EMBL" id="KAJ1357503.1"/>
    </source>
</evidence>
<dbReference type="InterPro" id="IPR055079">
    <property type="entry name" value="POP1_C"/>
</dbReference>
<dbReference type="GO" id="GO:0000172">
    <property type="term" value="C:ribonuclease MRP complex"/>
    <property type="evidence" value="ECO:0007669"/>
    <property type="project" value="InterPro"/>
</dbReference>
<dbReference type="InterPro" id="IPR009723">
    <property type="entry name" value="Pop1_N"/>
</dbReference>
<name>A0AAD5MIV1_PARTN</name>
<feature type="domain" description="POPLD" evidence="6">
    <location>
        <begin position="455"/>
        <end position="544"/>
    </location>
</feature>
<dbReference type="AlphaFoldDB" id="A0AAD5MIV1"/>
<dbReference type="Pfam" id="PF08170">
    <property type="entry name" value="POPLD"/>
    <property type="match status" value="1"/>
</dbReference>
<keyword evidence="3" id="KW-0539">Nucleus</keyword>
<evidence type="ECO:0000256" key="4">
    <source>
        <dbReference type="SAM" id="Coils"/>
    </source>
</evidence>
<dbReference type="Proteomes" id="UP001196413">
    <property type="component" value="Unassembled WGS sequence"/>
</dbReference>
<gene>
    <name evidence="8" type="ORF">KIN20_015668</name>
</gene>
<sequence length="808" mass="93784">METDDLSNARFLQVHSYIEERAAQVANLLQVVDNANLVSGEVTKGPRTAAQRLPRHMRRRAMAYNVRRFPKGLRKYAAPFLALSKHRNKPPSRFYRRRPRNLLLNYIRRQKRNVWLETHIWHAKRFHVVDRWGYRLPDRSFQRSFRPCYRDSTRHCTVRDKSYLSCLLISHEDQALIISMLSSLCVNTTSPTFAFKSSLDGRYEISTLIYHPGQYPLGFIGPVRFQWIKNNDMCKLALWMHPSCREEVLFVLKELLELVEEERMEDNNESNTVPHTIEEWRLSRMKVRTNTWTGKNGIRVQDLRDQLVRIRLYGPLAVSIVCDSLKLVSDENAPQFRTNHSEWRDSVSKLTTGSFVDGTIFSLLIEDPRISRLSSKKVPLSEGIGLPLESYCVPQAAFWDNDIRMKALSDRVTDSELNKLKGQSLGPINDTSAKIPVLIVMRNGGSGRCDTLSGCELIVPCGFGMDFWVALQLRTARASGLRDDLTAHLEASRFHFPTDILDSRSGLEEIKRMQFEHEAKYDRRPHNRRVQYWDKLSVKYPFTFEYVELVNDWLAAKQKSTIDHVYVIRERVALLSIARWFQGKSKLPADLHSAHYSALVPVELQCVARGKPKRYGLVCLPTHNDMMKYRNRFKSGPVQIVQEPRNLVEDFGTNLSDIKTSSSADTNDWKDVVSIDQSTREKPISLKELFPDTKIVDRSLKRKLLNRRKKECAKRRRVNREERLKKLNEEKEAKERIPYRESANRLIIGRIIRGDFSFYTANGRALSYVPLCALEEVRNNGGMVLIRNFTSKYYHPAKLSILNTHLEL</sequence>
<dbReference type="PANTHER" id="PTHR22731:SF3">
    <property type="entry name" value="RIBONUCLEASES P_MRP PROTEIN SUBUNIT POP1"/>
    <property type="match status" value="1"/>
</dbReference>
<evidence type="ECO:0000259" key="5">
    <source>
        <dbReference type="Pfam" id="PF06978"/>
    </source>
</evidence>
<evidence type="ECO:0000313" key="9">
    <source>
        <dbReference type="Proteomes" id="UP001196413"/>
    </source>
</evidence>
<evidence type="ECO:0000256" key="1">
    <source>
        <dbReference type="ARBA" id="ARBA00004123"/>
    </source>
</evidence>
<dbReference type="InterPro" id="IPR012590">
    <property type="entry name" value="POPLD_dom"/>
</dbReference>
<reference evidence="8" key="1">
    <citation type="submission" date="2021-06" db="EMBL/GenBank/DDBJ databases">
        <title>Parelaphostrongylus tenuis whole genome reference sequence.</title>
        <authorList>
            <person name="Garwood T.J."/>
            <person name="Larsen P.A."/>
            <person name="Fountain-Jones N.M."/>
            <person name="Garbe J.R."/>
            <person name="Macchietto M.G."/>
            <person name="Kania S.A."/>
            <person name="Gerhold R.W."/>
            <person name="Richards J.E."/>
            <person name="Wolf T.M."/>
        </authorList>
    </citation>
    <scope>NUCLEOTIDE SEQUENCE</scope>
    <source>
        <strain evidence="8">MNPRO001-30</strain>
        <tissue evidence="8">Meninges</tissue>
    </source>
</reference>
<evidence type="ECO:0000259" key="6">
    <source>
        <dbReference type="Pfam" id="PF08170"/>
    </source>
</evidence>
<dbReference type="Pfam" id="PF06978">
    <property type="entry name" value="POP1_N"/>
    <property type="match status" value="2"/>
</dbReference>
<keyword evidence="2" id="KW-0819">tRNA processing</keyword>
<dbReference type="GO" id="GO:0005655">
    <property type="term" value="C:nucleolar ribonuclease P complex"/>
    <property type="evidence" value="ECO:0007669"/>
    <property type="project" value="InterPro"/>
</dbReference>
<feature type="coiled-coil region" evidence="4">
    <location>
        <begin position="710"/>
        <end position="737"/>
    </location>
</feature>
<keyword evidence="4" id="KW-0175">Coiled coil</keyword>
<comment type="caution">
    <text evidence="8">The sequence shown here is derived from an EMBL/GenBank/DDBJ whole genome shotgun (WGS) entry which is preliminary data.</text>
</comment>
<evidence type="ECO:0000256" key="2">
    <source>
        <dbReference type="ARBA" id="ARBA00022694"/>
    </source>
</evidence>
<feature type="domain" description="POP1 C-terminal" evidence="7">
    <location>
        <begin position="598"/>
        <end position="802"/>
    </location>
</feature>
<proteinExistence type="predicted"/>
<protein>
    <submittedName>
        <fullName evidence="8">Uncharacterized protein</fullName>
    </submittedName>
</protein>
<dbReference type="InterPro" id="IPR039182">
    <property type="entry name" value="Pop1"/>
</dbReference>
<feature type="domain" description="Pop1 N-terminal" evidence="5">
    <location>
        <begin position="49"/>
        <end position="78"/>
    </location>
</feature>
<dbReference type="EMBL" id="JAHQIW010003161">
    <property type="protein sequence ID" value="KAJ1357503.1"/>
    <property type="molecule type" value="Genomic_DNA"/>
</dbReference>
<dbReference type="GO" id="GO:0001682">
    <property type="term" value="P:tRNA 5'-leader removal"/>
    <property type="evidence" value="ECO:0007669"/>
    <property type="project" value="InterPro"/>
</dbReference>
<comment type="subcellular location">
    <subcellularLocation>
        <location evidence="1">Nucleus</location>
    </subcellularLocation>
</comment>
<evidence type="ECO:0000259" key="7">
    <source>
        <dbReference type="Pfam" id="PF22770"/>
    </source>
</evidence>